<evidence type="ECO:0000256" key="2">
    <source>
        <dbReference type="SAM" id="Phobius"/>
    </source>
</evidence>
<dbReference type="AlphaFoldDB" id="A0A4R5X749"/>
<dbReference type="RefSeq" id="WP_133413941.1">
    <property type="nucleotide sequence ID" value="NZ_CALTXN010000034.1"/>
</dbReference>
<keyword evidence="2" id="KW-0812">Transmembrane</keyword>
<feature type="compositionally biased region" description="Polar residues" evidence="1">
    <location>
        <begin position="50"/>
        <end position="68"/>
    </location>
</feature>
<protein>
    <submittedName>
        <fullName evidence="3">Uncharacterized protein</fullName>
    </submittedName>
</protein>
<gene>
    <name evidence="3" type="ORF">EUA04_14660</name>
</gene>
<evidence type="ECO:0000313" key="3">
    <source>
        <dbReference type="EMBL" id="TDL08655.1"/>
    </source>
</evidence>
<reference evidence="3 4" key="1">
    <citation type="submission" date="2019-01" db="EMBL/GenBank/DDBJ databases">
        <title>High-quality-draft genome sequences of five non-tuberculosis mycobacteriaceae isolated from a nosocomial environment.</title>
        <authorList>
            <person name="Tiago I."/>
            <person name="Alarico S."/>
            <person name="Pereira S.G."/>
            <person name="Coelho C."/>
            <person name="Maranha A."/>
            <person name="Empadinhas N."/>
        </authorList>
    </citation>
    <scope>NUCLEOTIDE SEQUENCE [LARGE SCALE GENOMIC DNA]</scope>
    <source>
        <strain evidence="3 4">22DIII</strain>
    </source>
</reference>
<dbReference type="EMBL" id="SDLP01000003">
    <property type="protein sequence ID" value="TDL08655.1"/>
    <property type="molecule type" value="Genomic_DNA"/>
</dbReference>
<keyword evidence="2" id="KW-1133">Transmembrane helix</keyword>
<dbReference type="Proteomes" id="UP000294952">
    <property type="component" value="Unassembled WGS sequence"/>
</dbReference>
<name>A0A4R5X749_9MYCO</name>
<accession>A0A4R5X749</accession>
<feature type="transmembrane region" description="Helical" evidence="2">
    <location>
        <begin position="27"/>
        <end position="46"/>
    </location>
</feature>
<organism evidence="3 4">
    <name type="scientific">Mycolicibacterium obuense</name>
    <dbReference type="NCBI Taxonomy" id="1807"/>
    <lineage>
        <taxon>Bacteria</taxon>
        <taxon>Bacillati</taxon>
        <taxon>Actinomycetota</taxon>
        <taxon>Actinomycetes</taxon>
        <taxon>Mycobacteriales</taxon>
        <taxon>Mycobacteriaceae</taxon>
        <taxon>Mycolicibacterium</taxon>
    </lineage>
</organism>
<evidence type="ECO:0000313" key="4">
    <source>
        <dbReference type="Proteomes" id="UP000294952"/>
    </source>
</evidence>
<evidence type="ECO:0000256" key="1">
    <source>
        <dbReference type="SAM" id="MobiDB-lite"/>
    </source>
</evidence>
<keyword evidence="2" id="KW-0472">Membrane</keyword>
<feature type="compositionally biased region" description="Low complexity" evidence="1">
    <location>
        <begin position="69"/>
        <end position="95"/>
    </location>
</feature>
<comment type="caution">
    <text evidence="3">The sequence shown here is derived from an EMBL/GenBank/DDBJ whole genome shotgun (WGS) entry which is preliminary data.</text>
</comment>
<proteinExistence type="predicted"/>
<sequence>MAVVVQGAVAAAIWFKLPSVRNRYLRGASYLTIVLSALAMIAAVAASGSSFKSDPSPGGSSAPTYTWLPTTASPTTTEPTTTTTTTTSETETSTVSPPPSPPRLVEEATVALGDTVEFFSGDLLIGFGTAWSDYATLTVTTRGLTCRQYVDLGAFVDTPGKTNGQKSWFRLTLLKLSASSITLRAEELAQQDWPDAPSLSPPDCPR</sequence>
<feature type="region of interest" description="Disordered" evidence="1">
    <location>
        <begin position="50"/>
        <end position="103"/>
    </location>
</feature>